<proteinExistence type="inferred from homology"/>
<dbReference type="GO" id="GO:0000463">
    <property type="term" value="P:maturation of LSU-rRNA from tricistronic rRNA transcript (SSU-rRNA, 5.8S rRNA, LSU-rRNA)"/>
    <property type="evidence" value="ECO:0007669"/>
    <property type="project" value="UniProtKB-UniRule"/>
</dbReference>
<keyword evidence="2 6" id="KW-0698">rRNA processing</keyword>
<name>J8Q1C1_SACAR</name>
<evidence type="ECO:0000256" key="6">
    <source>
        <dbReference type="HAMAP-Rule" id="MF_03027"/>
    </source>
</evidence>
<dbReference type="GO" id="GO:0005654">
    <property type="term" value="C:nucleoplasm"/>
    <property type="evidence" value="ECO:0007669"/>
    <property type="project" value="UniProtKB-SubCell"/>
</dbReference>
<evidence type="ECO:0000256" key="5">
    <source>
        <dbReference type="ARBA" id="ARBA00023242"/>
    </source>
</evidence>
<dbReference type="GO" id="GO:0043021">
    <property type="term" value="F:ribonucleoprotein complex binding"/>
    <property type="evidence" value="ECO:0007669"/>
    <property type="project" value="UniProtKB-UniRule"/>
</dbReference>
<dbReference type="InterPro" id="IPR015943">
    <property type="entry name" value="WD40/YVTN_repeat-like_dom_sf"/>
</dbReference>
<dbReference type="SUPFAM" id="SSF50978">
    <property type="entry name" value="WD40 repeat-like"/>
    <property type="match status" value="1"/>
</dbReference>
<evidence type="ECO:0000313" key="11">
    <source>
        <dbReference type="Proteomes" id="UP000006968"/>
    </source>
</evidence>
<feature type="compositionally biased region" description="Acidic residues" evidence="8">
    <location>
        <begin position="41"/>
        <end position="55"/>
    </location>
</feature>
<dbReference type="SMART" id="SM01035">
    <property type="entry name" value="BOP1NT"/>
    <property type="match status" value="1"/>
</dbReference>
<dbReference type="Gene3D" id="2.130.10.10">
    <property type="entry name" value="YVTN repeat-like/Quinoprotein amine dehydrogenase"/>
    <property type="match status" value="1"/>
</dbReference>
<dbReference type="Proteomes" id="UP000006968">
    <property type="component" value="Chromosome XIII"/>
</dbReference>
<dbReference type="PANTHER" id="PTHR17605:SF0">
    <property type="entry name" value="RIBOSOME BIOGENESIS PROTEIN BOP1"/>
    <property type="match status" value="1"/>
</dbReference>
<feature type="compositionally biased region" description="Acidic residues" evidence="8">
    <location>
        <begin position="63"/>
        <end position="77"/>
    </location>
</feature>
<feature type="region of interest" description="Disordered" evidence="8">
    <location>
        <begin position="546"/>
        <end position="574"/>
    </location>
</feature>
<organism evidence="10 11">
    <name type="scientific">Saccharomyces arboricola (strain H-6 / AS 2.3317 / CBS 10644)</name>
    <name type="common">Yeast</name>
    <dbReference type="NCBI Taxonomy" id="1160507"/>
    <lineage>
        <taxon>Eukaryota</taxon>
        <taxon>Fungi</taxon>
        <taxon>Dikarya</taxon>
        <taxon>Ascomycota</taxon>
        <taxon>Saccharomycotina</taxon>
        <taxon>Saccharomycetes</taxon>
        <taxon>Saccharomycetales</taxon>
        <taxon>Saccharomycetaceae</taxon>
        <taxon>Saccharomyces</taxon>
    </lineage>
</organism>
<dbReference type="GO" id="GO:0000466">
    <property type="term" value="P:maturation of 5.8S rRNA from tricistronic rRNA transcript (SSU-rRNA, 5.8S rRNA, LSU-rRNA)"/>
    <property type="evidence" value="ECO:0007669"/>
    <property type="project" value="UniProtKB-UniRule"/>
</dbReference>
<keyword evidence="11" id="KW-1185">Reference proteome</keyword>
<sequence>MAKDNKINERKISKKRVASEESDDEHDENNLLSVHGLIDAEASESDEDDEEYESAVEEKESSSDEESREDPDDDSDAELNKLLAEEEGEEEEDYESSEFSDDTTSLTDKLSGVKLHTIADPNIYSKYADGRDRIIKPEINPVYDSDDSDGETQNTIGNIPLSAYDEMPHIGYDINGKRIMRPAKGSALDQLLESIDLPEGWTGLLDKNSGSSLNLTQEELELISKIQRNEQTDDSINPYEPLIDWFTRHEEVMPLTAVPEPKRRFVPSRNEAKRVMKIVRAIREGRIIPPKKLKEIKEKEKTENFQYDLWGDSTESDDHVMHLRAPKLPPPTNEESYNPPEEYLLSPEEKEAWENTEYSERERNFLPQKYSALRKVPGYGESIRERFERSLDLYLAPRVRKNKLNIDPDSLIPELPSPKDLRPFPIRCSTVYAGHKGKVRTLSIDPSGLWLATGSDDGTVRVWEILTGREVYKTTLVDSEENSDDHIECIEWNPDANNGILAVAVGENIHLIVPPIFGFDIENTGKTKIEDGFGYDTFGTVKKSNLEVNGDSDDNEEGGNDTTKNTVKKQVAQWNKPSQKQLEKDICITITCKKTVKKISWHRKGDYFVTVQPDSGNTSVLIHQVSKHLTQSPFRKSKGIIMDAKFHPFKPQLFVCSQRYVRIYDLSQQILVKKLLPGARWLSRIDIHPRGDNLIASSFDKRVLWHDLDLASTPYKTLRYHDKAVRSVNFHKRLPLFSSAADDGTIHIFHATVYDDMMKNPMIVPLKKLTGHKVINSLGVLDAIWHPREAWLFSAGADNTARLWTT</sequence>
<feature type="compositionally biased region" description="Basic and acidic residues" evidence="8">
    <location>
        <begin position="1"/>
        <end position="11"/>
    </location>
</feature>
<feature type="repeat" description="WD" evidence="7">
    <location>
        <begin position="785"/>
        <end position="806"/>
    </location>
</feature>
<reference evidence="10 11" key="1">
    <citation type="journal article" date="2013" name="BMC Genomics">
        <title>High quality de novo sequencing and assembly of the Saccharomyces arboricolus genome.</title>
        <authorList>
            <person name="Liti G."/>
            <person name="Nguyen Ba A.N."/>
            <person name="Blythe M."/>
            <person name="Mueller C.A."/>
            <person name="Bergstroem A."/>
            <person name="Cubillos F.A."/>
            <person name="Dafhnis-Calas F."/>
            <person name="Khoshraftar S."/>
            <person name="Malla S."/>
            <person name="Mehta N."/>
            <person name="Siow C.C."/>
            <person name="Warringer J."/>
            <person name="Moses A.M."/>
            <person name="Louis E.J."/>
            <person name="Nieduszynski C.A."/>
        </authorList>
    </citation>
    <scope>NUCLEOTIDE SEQUENCE [LARGE SCALE GENOMIC DNA]</scope>
    <source>
        <strain evidence="11">H-6 / AS 2.3317 / CBS 10644</strain>
    </source>
</reference>
<evidence type="ECO:0000313" key="10">
    <source>
        <dbReference type="EMBL" id="EJS42456.1"/>
    </source>
</evidence>
<evidence type="ECO:0000256" key="1">
    <source>
        <dbReference type="ARBA" id="ARBA00022517"/>
    </source>
</evidence>
<comment type="function">
    <text evidence="6">Component of the NOP7 complex, which is required for maturation of the 25S and 5.8S ribosomal RNAs and formation of the 60S ribosome.</text>
</comment>
<evidence type="ECO:0000259" key="9">
    <source>
        <dbReference type="SMART" id="SM01035"/>
    </source>
</evidence>
<feature type="repeat" description="WD" evidence="7">
    <location>
        <begin position="432"/>
        <end position="473"/>
    </location>
</feature>
<evidence type="ECO:0000256" key="8">
    <source>
        <dbReference type="SAM" id="MobiDB-lite"/>
    </source>
</evidence>
<dbReference type="EMBL" id="ALIE01000149">
    <property type="protein sequence ID" value="EJS42456.1"/>
    <property type="molecule type" value="Genomic_DNA"/>
</dbReference>
<dbReference type="FunFam" id="2.130.10.10:FF:000061">
    <property type="entry name" value="Ribosome biogenesis protein BOP1 homolog"/>
    <property type="match status" value="1"/>
</dbReference>
<dbReference type="PANTHER" id="PTHR17605">
    <property type="entry name" value="RIBOSOME BIOGENESIS PROTEIN BOP1 BLOCK OF PROLIFERATION 1 PROTEIN"/>
    <property type="match status" value="1"/>
</dbReference>
<evidence type="ECO:0000256" key="7">
    <source>
        <dbReference type="PROSITE-ProRule" id="PRU00221"/>
    </source>
</evidence>
<evidence type="ECO:0000256" key="3">
    <source>
        <dbReference type="ARBA" id="ARBA00022574"/>
    </source>
</evidence>
<dbReference type="Pfam" id="PF08145">
    <property type="entry name" value="BOP1NT"/>
    <property type="match status" value="1"/>
</dbReference>
<dbReference type="AlphaFoldDB" id="J8Q1C1"/>
<evidence type="ECO:0000256" key="4">
    <source>
        <dbReference type="ARBA" id="ARBA00022737"/>
    </source>
</evidence>
<comment type="subcellular location">
    <subcellularLocation>
        <location evidence="6">Nucleus</location>
        <location evidence="6">Nucleolus</location>
    </subcellularLocation>
    <subcellularLocation>
        <location evidence="6">Nucleus</location>
        <location evidence="6">Nucleoplasm</location>
    </subcellularLocation>
</comment>
<dbReference type="PROSITE" id="PS00678">
    <property type="entry name" value="WD_REPEATS_1"/>
    <property type="match status" value="1"/>
</dbReference>
<dbReference type="InterPro" id="IPR012953">
    <property type="entry name" value="BOP1_N_dom"/>
</dbReference>
<protein>
    <recommendedName>
        <fullName evidence="6">Ribosome biogenesis protein ERB1</fullName>
    </recommendedName>
    <alternativeName>
        <fullName evidence="6">Eukaryotic ribosome biogenesis protein 1</fullName>
    </alternativeName>
</protein>
<dbReference type="PROSITE" id="PS50082">
    <property type="entry name" value="WD_REPEATS_2"/>
    <property type="match status" value="2"/>
</dbReference>
<dbReference type="HAMAP" id="MF_03027">
    <property type="entry name" value="BOP1"/>
    <property type="match status" value="1"/>
</dbReference>
<dbReference type="Pfam" id="PF00400">
    <property type="entry name" value="WD40"/>
    <property type="match status" value="3"/>
</dbReference>
<feature type="region of interest" description="Disordered" evidence="8">
    <location>
        <begin position="1"/>
        <end position="106"/>
    </location>
</feature>
<dbReference type="InterPro" id="IPR036322">
    <property type="entry name" value="WD40_repeat_dom_sf"/>
</dbReference>
<keyword evidence="1 6" id="KW-0690">Ribosome biogenesis</keyword>
<comment type="caution">
    <text evidence="10">The sequence shown here is derived from an EMBL/GenBank/DDBJ whole genome shotgun (WGS) entry which is preliminary data.</text>
</comment>
<feature type="compositionally biased region" description="Acidic residues" evidence="8">
    <location>
        <begin position="85"/>
        <end position="101"/>
    </location>
</feature>
<feature type="compositionally biased region" description="Acidic residues" evidence="8">
    <location>
        <begin position="550"/>
        <end position="559"/>
    </location>
</feature>
<keyword evidence="3 7" id="KW-0853">WD repeat</keyword>
<accession>J8Q1C1</accession>
<dbReference type="GO" id="GO:0030687">
    <property type="term" value="C:preribosome, large subunit precursor"/>
    <property type="evidence" value="ECO:0007669"/>
    <property type="project" value="UniProtKB-UniRule"/>
</dbReference>
<dbReference type="GO" id="GO:0070545">
    <property type="term" value="C:PeBoW complex"/>
    <property type="evidence" value="ECO:0007669"/>
    <property type="project" value="TreeGrafter"/>
</dbReference>
<dbReference type="InterPro" id="IPR019775">
    <property type="entry name" value="WD40_repeat_CS"/>
</dbReference>
<gene>
    <name evidence="6" type="primary">ERB1</name>
    <name evidence="10" type="ORF">SU7_2524</name>
</gene>
<dbReference type="SMART" id="SM00320">
    <property type="entry name" value="WD40"/>
    <property type="match status" value="5"/>
</dbReference>
<keyword evidence="4" id="KW-0677">Repeat</keyword>
<comment type="subunit">
    <text evidence="6">Component of the NOP7 complex, composed of ERB1, NOP7 and YTM1. Within the NOP7 complex ERB1 appears to interact directly with NOP7 and YTM1. The NOP7 complex also associates with the 66S pre-ribosome.</text>
</comment>
<dbReference type="PROSITE" id="PS50294">
    <property type="entry name" value="WD_REPEATS_REGION"/>
    <property type="match status" value="1"/>
</dbReference>
<comment type="similarity">
    <text evidence="6">Belongs to the WD repeat BOP1/ERB1 family.</text>
</comment>
<feature type="domain" description="BOP1 N-terminal" evidence="9">
    <location>
        <begin position="164"/>
        <end position="425"/>
    </location>
</feature>
<dbReference type="OrthoDB" id="5571054at2759"/>
<dbReference type="InterPro" id="IPR001680">
    <property type="entry name" value="WD40_rpt"/>
</dbReference>
<dbReference type="InterPro" id="IPR028598">
    <property type="entry name" value="BOP1/Erb1"/>
</dbReference>
<keyword evidence="5 6" id="KW-0539">Nucleus</keyword>
<evidence type="ECO:0000256" key="2">
    <source>
        <dbReference type="ARBA" id="ARBA00022552"/>
    </source>
</evidence>
<dbReference type="HOGENOM" id="CLU_011390_0_1_1"/>